<dbReference type="PANTHER" id="PTHR14628">
    <property type="entry name" value="BEN DOMAIN-CONTAINING PROTEIN 5"/>
    <property type="match status" value="1"/>
</dbReference>
<dbReference type="PROSITE" id="PS51457">
    <property type="entry name" value="BEN"/>
    <property type="match status" value="1"/>
</dbReference>
<dbReference type="Pfam" id="PF10523">
    <property type="entry name" value="BEN"/>
    <property type="match status" value="1"/>
</dbReference>
<protein>
    <recommendedName>
        <fullName evidence="2">BEN domain-containing protein</fullName>
    </recommendedName>
</protein>
<sequence>MSRRKQTKPSPLEDHDMDLEISRIPAPYMESEEEERLLQDDCEYHSETSEREKKSTVESQKISLLELMKKQITVKRQRDFLDSDEESVVSYKLYQELQDSYVMLKKRLREKDVIIAEKDTAIRKLSEKCRRMSVELDKIRQLNICLQEQLFLKDDGMQTQHTMYTENTECSYEPYEDVLDPKVTEFEEPLPEDLVEKDFGRVDLGHGVLLDNQKWKAIQRMDSHSKFCKSLAVAIWGLETLKERSVTGSKSNAIKGSVAKPPLSPEKVGVIRECLKDRLQQRGYQKEEVDGQLRLVRRFLSEKICDIKRKVSINLEGTSPSTSSQVSQT</sequence>
<feature type="compositionally biased region" description="Basic and acidic residues" evidence="1">
    <location>
        <begin position="11"/>
        <end position="21"/>
    </location>
</feature>
<reference evidence="3 4" key="1">
    <citation type="submission" date="2020-02" db="EMBL/GenBank/DDBJ databases">
        <title>A chromosome-scale genome assembly of the black bullhead catfish (Ameiurus melas).</title>
        <authorList>
            <person name="Wen M."/>
            <person name="Zham M."/>
            <person name="Cabau C."/>
            <person name="Klopp C."/>
            <person name="Donnadieu C."/>
            <person name="Roques C."/>
            <person name="Bouchez O."/>
            <person name="Lampietro C."/>
            <person name="Jouanno E."/>
            <person name="Herpin A."/>
            <person name="Louis A."/>
            <person name="Berthelot C."/>
            <person name="Parey E."/>
            <person name="Roest-Crollius H."/>
            <person name="Braasch I."/>
            <person name="Postlethwait J."/>
            <person name="Robinson-Rechavi M."/>
            <person name="Echchiki A."/>
            <person name="Begum T."/>
            <person name="Montfort J."/>
            <person name="Schartl M."/>
            <person name="Bobe J."/>
            <person name="Guiguen Y."/>
        </authorList>
    </citation>
    <scope>NUCLEOTIDE SEQUENCE [LARGE SCALE GENOMIC DNA]</scope>
    <source>
        <strain evidence="3">M_S1</strain>
        <tissue evidence="3">Blood</tissue>
    </source>
</reference>
<proteinExistence type="predicted"/>
<dbReference type="SMART" id="SM01025">
    <property type="entry name" value="BEN"/>
    <property type="match status" value="1"/>
</dbReference>
<dbReference type="OrthoDB" id="9931198at2759"/>
<keyword evidence="4" id="KW-1185">Reference proteome</keyword>
<comment type="caution">
    <text evidence="3">The sequence shown here is derived from an EMBL/GenBank/DDBJ whole genome shotgun (WGS) entry which is preliminary data.</text>
</comment>
<dbReference type="PANTHER" id="PTHR14628:SF1">
    <property type="entry name" value="BEN DOMAIN-CONTAINING PROTEIN 5"/>
    <property type="match status" value="1"/>
</dbReference>
<dbReference type="EMBL" id="JAAGNN010000028">
    <property type="protein sequence ID" value="KAF4070838.1"/>
    <property type="molecule type" value="Genomic_DNA"/>
</dbReference>
<dbReference type="AlphaFoldDB" id="A0A7J5ZNK6"/>
<evidence type="ECO:0000256" key="1">
    <source>
        <dbReference type="SAM" id="MobiDB-lite"/>
    </source>
</evidence>
<accession>A0A7J5ZNK6</accession>
<organism evidence="3 4">
    <name type="scientific">Ameiurus melas</name>
    <name type="common">Black bullhead</name>
    <name type="synonym">Silurus melas</name>
    <dbReference type="NCBI Taxonomy" id="219545"/>
    <lineage>
        <taxon>Eukaryota</taxon>
        <taxon>Metazoa</taxon>
        <taxon>Chordata</taxon>
        <taxon>Craniata</taxon>
        <taxon>Vertebrata</taxon>
        <taxon>Euteleostomi</taxon>
        <taxon>Actinopterygii</taxon>
        <taxon>Neopterygii</taxon>
        <taxon>Teleostei</taxon>
        <taxon>Ostariophysi</taxon>
        <taxon>Siluriformes</taxon>
        <taxon>Ictaluridae</taxon>
        <taxon>Ameiurus</taxon>
    </lineage>
</organism>
<dbReference type="GO" id="GO:0003677">
    <property type="term" value="F:DNA binding"/>
    <property type="evidence" value="ECO:0007669"/>
    <property type="project" value="InterPro"/>
</dbReference>
<gene>
    <name evidence="3" type="ORF">AMELA_G00278120</name>
</gene>
<name>A0A7J5ZNK6_AMEME</name>
<dbReference type="Gene3D" id="1.10.10.2590">
    <property type="entry name" value="BEN domain"/>
    <property type="match status" value="1"/>
</dbReference>
<feature type="domain" description="BEN" evidence="2">
    <location>
        <begin position="205"/>
        <end position="311"/>
    </location>
</feature>
<dbReference type="InterPro" id="IPR040391">
    <property type="entry name" value="BEND5"/>
</dbReference>
<dbReference type="Proteomes" id="UP000593565">
    <property type="component" value="Unassembled WGS sequence"/>
</dbReference>
<dbReference type="InterPro" id="IPR018379">
    <property type="entry name" value="BEN_domain"/>
</dbReference>
<feature type="region of interest" description="Disordered" evidence="1">
    <location>
        <begin position="1"/>
        <end position="56"/>
    </location>
</feature>
<evidence type="ECO:0000313" key="3">
    <source>
        <dbReference type="EMBL" id="KAF4070838.1"/>
    </source>
</evidence>
<evidence type="ECO:0000313" key="4">
    <source>
        <dbReference type="Proteomes" id="UP000593565"/>
    </source>
</evidence>
<feature type="compositionally biased region" description="Basic and acidic residues" evidence="1">
    <location>
        <begin position="36"/>
        <end position="56"/>
    </location>
</feature>
<evidence type="ECO:0000259" key="2">
    <source>
        <dbReference type="PROSITE" id="PS51457"/>
    </source>
</evidence>
<dbReference type="GO" id="GO:0045892">
    <property type="term" value="P:negative regulation of DNA-templated transcription"/>
    <property type="evidence" value="ECO:0007669"/>
    <property type="project" value="InterPro"/>
</dbReference>